<evidence type="ECO:0000313" key="2">
    <source>
        <dbReference type="Proteomes" id="UP000000238"/>
    </source>
</evidence>
<sequence>MSGMVSRFSIVGFVYVEMTVGLKVQKGEGGDLERAERENDRKLAVLQQQVDHLADVLHDAILTAHAESQFEPIAAQYRLYQPGMTGFTQFPTRRFYDETQPGDDGYLLLHENPAVALRFHAFPGREETKAVQDLIARLVVEASGEGSLL</sequence>
<name>Q2SJU3_HAHCH</name>
<proteinExistence type="predicted"/>
<dbReference type="Proteomes" id="UP000000238">
    <property type="component" value="Chromosome"/>
</dbReference>
<dbReference type="RefSeq" id="WP_011396150.1">
    <property type="nucleotide sequence ID" value="NC_007645.1"/>
</dbReference>
<gene>
    <name evidence="1" type="ordered locus">HCH_02256</name>
</gene>
<dbReference type="EMBL" id="CP000155">
    <property type="protein sequence ID" value="ABC29081.1"/>
    <property type="molecule type" value="Genomic_DNA"/>
</dbReference>
<dbReference type="AlphaFoldDB" id="Q2SJU3"/>
<dbReference type="HOGENOM" id="CLU_1747083_0_0_6"/>
<evidence type="ECO:0000313" key="1">
    <source>
        <dbReference type="EMBL" id="ABC29081.1"/>
    </source>
</evidence>
<protein>
    <submittedName>
        <fullName evidence="1">Uncharacterized protein</fullName>
    </submittedName>
</protein>
<dbReference type="KEGG" id="hch:HCH_02256"/>
<reference evidence="1 2" key="1">
    <citation type="journal article" date="2005" name="Nucleic Acids Res.">
        <title>Genomic blueprint of Hahella chejuensis, a marine microbe producing an algicidal agent.</title>
        <authorList>
            <person name="Jeong H."/>
            <person name="Yim J.H."/>
            <person name="Lee C."/>
            <person name="Choi S.-H."/>
            <person name="Park Y.K."/>
            <person name="Yoon S.H."/>
            <person name="Hur C.-G."/>
            <person name="Kang H.-Y."/>
            <person name="Kim D."/>
            <person name="Lee H.H."/>
            <person name="Park K.H."/>
            <person name="Park S.-H."/>
            <person name="Park H.-S."/>
            <person name="Lee H.K."/>
            <person name="Oh T.K."/>
            <person name="Kim J.F."/>
        </authorList>
    </citation>
    <scope>NUCLEOTIDE SEQUENCE [LARGE SCALE GENOMIC DNA]</scope>
    <source>
        <strain evidence="1 2">KCTC 2396</strain>
    </source>
</reference>
<dbReference type="OrthoDB" id="9870888at2"/>
<keyword evidence="2" id="KW-1185">Reference proteome</keyword>
<accession>Q2SJU3</accession>
<organism evidence="1 2">
    <name type="scientific">Hahella chejuensis (strain KCTC 2396)</name>
    <dbReference type="NCBI Taxonomy" id="349521"/>
    <lineage>
        <taxon>Bacteria</taxon>
        <taxon>Pseudomonadati</taxon>
        <taxon>Pseudomonadota</taxon>
        <taxon>Gammaproteobacteria</taxon>
        <taxon>Oceanospirillales</taxon>
        <taxon>Hahellaceae</taxon>
        <taxon>Hahella</taxon>
    </lineage>
</organism>